<feature type="compositionally biased region" description="Basic and acidic residues" evidence="4">
    <location>
        <begin position="94"/>
        <end position="105"/>
    </location>
</feature>
<keyword evidence="5" id="KW-0808">Transferase</keyword>
<evidence type="ECO:0000256" key="4">
    <source>
        <dbReference type="SAM" id="MobiDB-lite"/>
    </source>
</evidence>
<dbReference type="GO" id="GO:0005829">
    <property type="term" value="C:cytosol"/>
    <property type="evidence" value="ECO:0007669"/>
    <property type="project" value="TreeGrafter"/>
</dbReference>
<evidence type="ECO:0000256" key="3">
    <source>
        <dbReference type="ARBA" id="ARBA00022993"/>
    </source>
</evidence>
<dbReference type="Gene3D" id="3.30.420.40">
    <property type="match status" value="1"/>
</dbReference>
<proteinExistence type="predicted"/>
<keyword evidence="6" id="KW-1185">Reference proteome</keyword>
<dbReference type="Gene3D" id="3.30.420.510">
    <property type="match status" value="1"/>
</dbReference>
<dbReference type="RefSeq" id="XP_013436825.1">
    <property type="nucleotide sequence ID" value="XM_013581371.1"/>
</dbReference>
<feature type="region of interest" description="Disordered" evidence="4">
    <location>
        <begin position="87"/>
        <end position="126"/>
    </location>
</feature>
<dbReference type="GO" id="GO:0005634">
    <property type="term" value="C:nucleus"/>
    <property type="evidence" value="ECO:0007669"/>
    <property type="project" value="TreeGrafter"/>
</dbReference>
<feature type="region of interest" description="Disordered" evidence="4">
    <location>
        <begin position="153"/>
        <end position="182"/>
    </location>
</feature>
<dbReference type="AlphaFoldDB" id="U6MZ81"/>
<gene>
    <name evidence="5" type="ORF">ENH_00051310</name>
</gene>
<feature type="region of interest" description="Disordered" evidence="4">
    <location>
        <begin position="1"/>
        <end position="65"/>
    </location>
</feature>
<keyword evidence="2" id="KW-0067">ATP-binding</keyword>
<feature type="compositionally biased region" description="Polar residues" evidence="4">
    <location>
        <begin position="698"/>
        <end position="722"/>
    </location>
</feature>
<feature type="compositionally biased region" description="Low complexity" evidence="4">
    <location>
        <begin position="172"/>
        <end position="181"/>
    </location>
</feature>
<dbReference type="GO" id="GO:0005524">
    <property type="term" value="F:ATP binding"/>
    <property type="evidence" value="ECO:0007669"/>
    <property type="project" value="UniProtKB-KW"/>
</dbReference>
<dbReference type="InterPro" id="IPR043129">
    <property type="entry name" value="ATPase_NBD"/>
</dbReference>
<dbReference type="OrthoDB" id="498611at2759"/>
<dbReference type="Proteomes" id="UP000030754">
    <property type="component" value="Unassembled WGS sequence"/>
</dbReference>
<feature type="compositionally biased region" description="Basic and acidic residues" evidence="4">
    <location>
        <begin position="112"/>
        <end position="126"/>
    </location>
</feature>
<evidence type="ECO:0000313" key="6">
    <source>
        <dbReference type="Proteomes" id="UP000030754"/>
    </source>
</evidence>
<organism evidence="5 6">
    <name type="scientific">Eimeria necatrix</name>
    <dbReference type="NCBI Taxonomy" id="51315"/>
    <lineage>
        <taxon>Eukaryota</taxon>
        <taxon>Sar</taxon>
        <taxon>Alveolata</taxon>
        <taxon>Apicomplexa</taxon>
        <taxon>Conoidasida</taxon>
        <taxon>Coccidia</taxon>
        <taxon>Eucoccidiorida</taxon>
        <taxon>Eimeriorina</taxon>
        <taxon>Eimeriidae</taxon>
        <taxon>Eimeria</taxon>
    </lineage>
</organism>
<dbReference type="GeneID" id="25475278"/>
<reference evidence="5" key="1">
    <citation type="submission" date="2013-10" db="EMBL/GenBank/DDBJ databases">
        <title>Genomic analysis of the causative agents of coccidiosis in chickens.</title>
        <authorList>
            <person name="Reid A.J."/>
            <person name="Blake D."/>
            <person name="Billington K."/>
            <person name="Browne H."/>
            <person name="Dunn M."/>
            <person name="Hung S."/>
            <person name="Kawahara F."/>
            <person name="Miranda-Saavedra D."/>
            <person name="Mourier T."/>
            <person name="Nagra H."/>
            <person name="Otto T.D."/>
            <person name="Rawlings N."/>
            <person name="Sanchez A."/>
            <person name="Sanders M."/>
            <person name="Subramaniam C."/>
            <person name="Tay Y."/>
            <person name="Dear P."/>
            <person name="Doerig C."/>
            <person name="Gruber A."/>
            <person name="Parkinson J."/>
            <person name="Shirley M."/>
            <person name="Wan K.L."/>
            <person name="Berriman M."/>
            <person name="Tomley F."/>
            <person name="Pain A."/>
        </authorList>
    </citation>
    <scope>NUCLEOTIDE SEQUENCE [LARGE SCALE GENOMIC DNA]</scope>
    <source>
        <strain evidence="5">Houghton</strain>
    </source>
</reference>
<feature type="region of interest" description="Disordered" evidence="4">
    <location>
        <begin position="698"/>
        <end position="735"/>
    </location>
</feature>
<dbReference type="GO" id="GO:0015937">
    <property type="term" value="P:coenzyme A biosynthetic process"/>
    <property type="evidence" value="ECO:0007669"/>
    <property type="project" value="UniProtKB-KW"/>
</dbReference>
<dbReference type="Pfam" id="PF03630">
    <property type="entry name" value="Fumble"/>
    <property type="match status" value="1"/>
</dbReference>
<sequence length="773" mass="83436">MDSHSGDAELNQPSTARDNQEAPLETSTAAETAATAASTAPAEAAEPADCPAAAAAHTEGCKRHRERSTEHFCHGCTVSGLQRQKQQQQQLEQQPREMDQQEHKVQQQQQQQHEKPSPTEADPKASEPIRACCHLGRVHHRRCCRGTHGGAVQQAREQSSNQQGHSDHSHSHSSSSSSCHRSPWRRCGCPLGEYIFLLIPRKPLSPGAAFLFSLLQEASPSVRCAVDMGGTLAKLVFIEELGPQSAAAAAAAAAGGPDFSRRDPQLAARAYASNCDAALDLASPLLTIRASPRRVLRFTYFRTKAISALLDCLRSRDLVKGGVLRMTGGGAMKYAKLFTEQLGVSLQRTDEIDSIMAGLVLLASHTNSVFRFDLNTRQRVPVDVSRDLYPFLVVNIGSGVSILKAKSASSFVRVTGTCIGGGTVLGLARLLFHAKSFRQVVRLSERGNVTFAIMLPGTDALDLKVADLCGDAAGSRCIAPDALASSFGRLYLEDSHDRPSPRKEDIARSLIHMVSYNLGYLAYLVGTAHGVRRIFFAGKFINNYDFTMESITQGVNFYMQQYDQHTPQSCLRGPASPLLAAPPNFNVNAQQRILLQQQLLIQRQQQQSYDMRANFNIGVEQPSGSRHTDGTFRPLVGRLDAESAPEVAADATTLSPQRAATGVVSSGVCIAAPNEDVSPVSMPSRPHNNALVHEQQNPIQSVHEQRASFSNNPLRSPSSTNLLGPPPVQPPDGDSAAPVAAWAPFEVLFLRHDGYLGAVGALVAPGRDGPQVN</sequence>
<accession>U6MZ81</accession>
<dbReference type="PANTHER" id="PTHR12280:SF20">
    <property type="entry name" value="4'-PHOSPHOPANTETHEINE PHOSPHATASE"/>
    <property type="match status" value="1"/>
</dbReference>
<evidence type="ECO:0000313" key="5">
    <source>
        <dbReference type="EMBL" id="CDJ68358.1"/>
    </source>
</evidence>
<keyword evidence="5" id="KW-0418">Kinase</keyword>
<dbReference type="CDD" id="cd24086">
    <property type="entry name" value="ASKHA_NBD_PanK-II_euk"/>
    <property type="match status" value="1"/>
</dbReference>
<dbReference type="VEuPathDB" id="ToxoDB:ENH_00051310"/>
<dbReference type="InterPro" id="IPR004567">
    <property type="entry name" value="Type_II_PanK"/>
</dbReference>
<name>U6MZ81_9EIME</name>
<dbReference type="SUPFAM" id="SSF53067">
    <property type="entry name" value="Actin-like ATPase domain"/>
    <property type="match status" value="2"/>
</dbReference>
<reference evidence="5" key="2">
    <citation type="submission" date="2013-10" db="EMBL/GenBank/DDBJ databases">
        <authorList>
            <person name="Aslett M."/>
        </authorList>
    </citation>
    <scope>NUCLEOTIDE SEQUENCE [LARGE SCALE GENOMIC DNA]</scope>
    <source>
        <strain evidence="5">Houghton</strain>
    </source>
</reference>
<dbReference type="GO" id="GO:0004594">
    <property type="term" value="F:pantothenate kinase activity"/>
    <property type="evidence" value="ECO:0007669"/>
    <property type="project" value="TreeGrafter"/>
</dbReference>
<evidence type="ECO:0000256" key="2">
    <source>
        <dbReference type="ARBA" id="ARBA00022840"/>
    </source>
</evidence>
<protein>
    <submittedName>
        <fullName evidence="5">Pantothenate kinase, putative</fullName>
    </submittedName>
</protein>
<dbReference type="PANTHER" id="PTHR12280">
    <property type="entry name" value="PANTOTHENATE KINASE"/>
    <property type="match status" value="1"/>
</dbReference>
<keyword evidence="3" id="KW-0173">Coenzyme A biosynthesis</keyword>
<dbReference type="EMBL" id="HG725532">
    <property type="protein sequence ID" value="CDJ68358.1"/>
    <property type="molecule type" value="Genomic_DNA"/>
</dbReference>
<keyword evidence="1" id="KW-0547">Nucleotide-binding</keyword>
<feature type="compositionally biased region" description="Low complexity" evidence="4">
    <location>
        <begin position="21"/>
        <end position="58"/>
    </location>
</feature>
<evidence type="ECO:0000256" key="1">
    <source>
        <dbReference type="ARBA" id="ARBA00022741"/>
    </source>
</evidence>